<keyword evidence="4" id="KW-0680">Restriction system</keyword>
<dbReference type="GO" id="GO:0008170">
    <property type="term" value="F:N-methyltransferase activity"/>
    <property type="evidence" value="ECO:0007669"/>
    <property type="project" value="InterPro"/>
</dbReference>
<dbReference type="GO" id="GO:0009307">
    <property type="term" value="P:DNA restriction-modification system"/>
    <property type="evidence" value="ECO:0007669"/>
    <property type="project" value="UniProtKB-KW"/>
</dbReference>
<dbReference type="PANTHER" id="PTHR33841:SF1">
    <property type="entry name" value="DNA METHYLTRANSFERASE A"/>
    <property type="match status" value="1"/>
</dbReference>
<dbReference type="Proteomes" id="UP000070539">
    <property type="component" value="Unassembled WGS sequence"/>
</dbReference>
<dbReference type="InterPro" id="IPR002052">
    <property type="entry name" value="DNA_methylase_N6_adenine_CS"/>
</dbReference>
<organism evidence="7 8">
    <name type="scientific">Anaerotignum neopropionicum</name>
    <dbReference type="NCBI Taxonomy" id="36847"/>
    <lineage>
        <taxon>Bacteria</taxon>
        <taxon>Bacillati</taxon>
        <taxon>Bacillota</taxon>
        <taxon>Clostridia</taxon>
        <taxon>Lachnospirales</taxon>
        <taxon>Anaerotignaceae</taxon>
        <taxon>Anaerotignum</taxon>
    </lineage>
</organism>
<evidence type="ECO:0000313" key="8">
    <source>
        <dbReference type="Proteomes" id="UP000070539"/>
    </source>
</evidence>
<dbReference type="Gene3D" id="3.40.50.150">
    <property type="entry name" value="Vaccinia Virus protein VP39"/>
    <property type="match status" value="1"/>
</dbReference>
<dbReference type="CDD" id="cd02440">
    <property type="entry name" value="AdoMet_MTases"/>
    <property type="match status" value="1"/>
</dbReference>
<dbReference type="InterPro" id="IPR029063">
    <property type="entry name" value="SAM-dependent_MTases_sf"/>
</dbReference>
<dbReference type="STRING" id="36847.CLNEO_08350"/>
<evidence type="ECO:0000256" key="3">
    <source>
        <dbReference type="ARBA" id="ARBA00022679"/>
    </source>
</evidence>
<dbReference type="InterPro" id="IPR050953">
    <property type="entry name" value="N4_N6_ade-DNA_methylase"/>
</dbReference>
<keyword evidence="3 7" id="KW-0808">Transferase</keyword>
<dbReference type="GO" id="GO:0003677">
    <property type="term" value="F:DNA binding"/>
    <property type="evidence" value="ECO:0007669"/>
    <property type="project" value="InterPro"/>
</dbReference>
<keyword evidence="2 7" id="KW-0489">Methyltransferase</keyword>
<proteinExistence type="predicted"/>
<evidence type="ECO:0000256" key="1">
    <source>
        <dbReference type="ARBA" id="ARBA00011900"/>
    </source>
</evidence>
<reference evidence="7 8" key="1">
    <citation type="submission" date="2016-01" db="EMBL/GenBank/DDBJ databases">
        <title>Genome sequence of Clostridium neopropionicum X4, DSM-3847.</title>
        <authorList>
            <person name="Poehlein A."/>
            <person name="Beck M.H."/>
            <person name="Bengelsdorf F.R."/>
            <person name="Daniel R."/>
            <person name="Duerre P."/>
        </authorList>
    </citation>
    <scope>NUCLEOTIDE SEQUENCE [LARGE SCALE GENOMIC DNA]</scope>
    <source>
        <strain evidence="7 8">DSM-3847</strain>
    </source>
</reference>
<evidence type="ECO:0000256" key="5">
    <source>
        <dbReference type="ARBA" id="ARBA00047942"/>
    </source>
</evidence>
<keyword evidence="8" id="KW-1185">Reference proteome</keyword>
<name>A0A136WGY6_9FIRM</name>
<protein>
    <recommendedName>
        <fullName evidence="1">site-specific DNA-methyltransferase (adenine-specific)</fullName>
        <ecNumber evidence="1">2.1.1.72</ecNumber>
    </recommendedName>
</protein>
<evidence type="ECO:0000256" key="4">
    <source>
        <dbReference type="ARBA" id="ARBA00022747"/>
    </source>
</evidence>
<feature type="domain" description="DNA methylase adenine-specific" evidence="6">
    <location>
        <begin position="21"/>
        <end position="243"/>
    </location>
</feature>
<comment type="caution">
    <text evidence="7">The sequence shown here is derived from an EMBL/GenBank/DDBJ whole genome shotgun (WGS) entry which is preliminary data.</text>
</comment>
<dbReference type="REBASE" id="149815">
    <property type="entry name" value="M1.CneX4ORF8350P"/>
</dbReference>
<dbReference type="PROSITE" id="PS00092">
    <property type="entry name" value="N6_MTASE"/>
    <property type="match status" value="1"/>
</dbReference>
<dbReference type="InterPro" id="IPR003356">
    <property type="entry name" value="DNA_methylase_A-5"/>
</dbReference>
<evidence type="ECO:0000256" key="2">
    <source>
        <dbReference type="ARBA" id="ARBA00022603"/>
    </source>
</evidence>
<dbReference type="PANTHER" id="PTHR33841">
    <property type="entry name" value="DNA METHYLTRANSFERASE YEEA-RELATED"/>
    <property type="match status" value="1"/>
</dbReference>
<dbReference type="RefSeq" id="WP_066084978.1">
    <property type="nucleotide sequence ID" value="NZ_LRVM01000002.1"/>
</dbReference>
<evidence type="ECO:0000259" key="6">
    <source>
        <dbReference type="Pfam" id="PF02384"/>
    </source>
</evidence>
<evidence type="ECO:0000313" key="7">
    <source>
        <dbReference type="EMBL" id="KXL53609.1"/>
    </source>
</evidence>
<dbReference type="GO" id="GO:0032259">
    <property type="term" value="P:methylation"/>
    <property type="evidence" value="ECO:0007669"/>
    <property type="project" value="UniProtKB-KW"/>
</dbReference>
<dbReference type="GO" id="GO:0009007">
    <property type="term" value="F:site-specific DNA-methyltransferase (adenine-specific) activity"/>
    <property type="evidence" value="ECO:0007669"/>
    <property type="project" value="UniProtKB-EC"/>
</dbReference>
<gene>
    <name evidence="7" type="primary">vspIM</name>
    <name evidence="7" type="ORF">CLNEO_08350</name>
</gene>
<dbReference type="AlphaFoldDB" id="A0A136WGY6"/>
<sequence>MELIKYSIKSKEYEKSLDSGYKKENGIFYTDIELAQKIIQFLNIPKDATIMDPCCGTGSFLISAKHLGHTSIYGADIDKKAVNVAKKEYGINNAKIIDTLANNGQEVLKKFKMKTPADFVVGNPPYAPIAKDIVIDTSDYLFLRNVKDSGSNLFIAALYRAFELAKPTGTISYIIPKNFLHVASYSMLRKMILNEKKIASIIDIGTYFKNVRGEQIVLTLENSFVKDNNITIYKYENKEFIKKAEVPQNFYRDEVLLFDSKEDFTIYRTLESTYKKFSDICTGYVGRGKSKSDTAIKGKDIRKFSFKNIPVPQKGNKVFIQNIYSAESGIIASFAGDLEATETVTVFTDGDEKMCRYILGFLHSRLCNYYLLKFCYNNSRLTMHTDARYLKKLPLIINDTTFRQVISIVKSLENIEYMNDTWFEMVESLNNLIYQTYNIGEEERYHIDNQMKNIQSQRWNNDKRG</sequence>
<dbReference type="SUPFAM" id="SSF53335">
    <property type="entry name" value="S-adenosyl-L-methionine-dependent methyltransferases"/>
    <property type="match status" value="1"/>
</dbReference>
<dbReference type="EC" id="2.1.1.72" evidence="1"/>
<dbReference type="EMBL" id="LRVM01000002">
    <property type="protein sequence ID" value="KXL53609.1"/>
    <property type="molecule type" value="Genomic_DNA"/>
</dbReference>
<dbReference type="OrthoDB" id="9815272at2"/>
<dbReference type="PRINTS" id="PR00507">
    <property type="entry name" value="N12N6MTFRASE"/>
</dbReference>
<accession>A0A136WGY6</accession>
<comment type="catalytic activity">
    <reaction evidence="5">
        <text>a 2'-deoxyadenosine in DNA + S-adenosyl-L-methionine = an N(6)-methyl-2'-deoxyadenosine in DNA + S-adenosyl-L-homocysteine + H(+)</text>
        <dbReference type="Rhea" id="RHEA:15197"/>
        <dbReference type="Rhea" id="RHEA-COMP:12418"/>
        <dbReference type="Rhea" id="RHEA-COMP:12419"/>
        <dbReference type="ChEBI" id="CHEBI:15378"/>
        <dbReference type="ChEBI" id="CHEBI:57856"/>
        <dbReference type="ChEBI" id="CHEBI:59789"/>
        <dbReference type="ChEBI" id="CHEBI:90615"/>
        <dbReference type="ChEBI" id="CHEBI:90616"/>
        <dbReference type="EC" id="2.1.1.72"/>
    </reaction>
</comment>
<dbReference type="PATRIC" id="fig|36847.3.peg.987"/>
<dbReference type="Pfam" id="PF02384">
    <property type="entry name" value="N6_Mtase"/>
    <property type="match status" value="1"/>
</dbReference>